<sequence length="336" mass="36582">MFKGFTRKGTFVMSSLILAVTLAGCGQTATQTPAATAPAPTGNAAAPAPATTPATALKGDIKIDGSSTVFPISQAIAEEFMKKNKDVKITVGESGSGNGAKKLIDGEIDIADMSRKFKKEELESVTTKQSTEAIEMPIALDGITVVVNKKNTFAKEMTVEELKKVWGKDSTIKKWNEIRPEWPDKEIKLYGPGTASGTFEFFTEAINGTAKESRSDYTPSEDDNVLVKGVAGDEFAMGYFGFSYYKENEAKLNAVAIKKDAASPAIAPSHETIEKMTYVPLSRYIYVYPTKKSIALPHIKEFLKYYNSADGSKLVEAVKYIKLPQAQLDKNLEILK</sequence>
<feature type="signal peptide" evidence="10">
    <location>
        <begin position="1"/>
        <end position="23"/>
    </location>
</feature>
<reference evidence="13" key="1">
    <citation type="submission" date="2020-03" db="EMBL/GenBank/DDBJ databases">
        <title>Draft sequencing of Paenibacilllus sp. S3N08.</title>
        <authorList>
            <person name="Kim D.-U."/>
        </authorList>
    </citation>
    <scope>NUCLEOTIDE SEQUENCE</scope>
    <source>
        <strain evidence="13">S3N08</strain>
    </source>
</reference>
<evidence type="ECO:0000256" key="11">
    <source>
        <dbReference type="SAM" id="MobiDB-lite"/>
    </source>
</evidence>
<dbReference type="Pfam" id="PF12849">
    <property type="entry name" value="PBP_like_2"/>
    <property type="match status" value="1"/>
</dbReference>
<dbReference type="Gene3D" id="3.40.190.10">
    <property type="entry name" value="Periplasmic binding protein-like II"/>
    <property type="match status" value="2"/>
</dbReference>
<evidence type="ECO:0000256" key="5">
    <source>
        <dbReference type="ARBA" id="ARBA00022448"/>
    </source>
</evidence>
<evidence type="ECO:0000256" key="4">
    <source>
        <dbReference type="ARBA" id="ARBA00011529"/>
    </source>
</evidence>
<keyword evidence="5 10" id="KW-0813">Transport</keyword>
<comment type="function">
    <text evidence="1">Part of the ABC transporter complex PstSACB involved in phosphate import.</text>
</comment>
<name>A0ABX0J894_9BACL</name>
<keyword evidence="14" id="KW-1185">Reference proteome</keyword>
<proteinExistence type="inferred from homology"/>
<dbReference type="PANTHER" id="PTHR30570:SF1">
    <property type="entry name" value="PHOSPHATE-BINDING PROTEIN PSTS"/>
    <property type="match status" value="1"/>
</dbReference>
<protein>
    <recommendedName>
        <fullName evidence="10">Phosphate-binding protein</fullName>
    </recommendedName>
</protein>
<dbReference type="PROSITE" id="PS51257">
    <property type="entry name" value="PROKAR_LIPOPROTEIN"/>
    <property type="match status" value="1"/>
</dbReference>
<accession>A0ABX0J894</accession>
<comment type="function">
    <text evidence="10">Involved in the system for phosphate transport across the cytoplasmic membrane.</text>
</comment>
<evidence type="ECO:0000256" key="10">
    <source>
        <dbReference type="RuleBase" id="RU367119"/>
    </source>
</evidence>
<keyword evidence="6 10" id="KW-0592">Phosphate transport</keyword>
<evidence type="ECO:0000256" key="3">
    <source>
        <dbReference type="ARBA" id="ARBA00008725"/>
    </source>
</evidence>
<dbReference type="Proteomes" id="UP001165962">
    <property type="component" value="Unassembled WGS sequence"/>
</dbReference>
<dbReference type="PANTHER" id="PTHR30570">
    <property type="entry name" value="PERIPLASMIC PHOSPHATE BINDING COMPONENT OF PHOSPHATE ABC TRANSPORTER"/>
    <property type="match status" value="1"/>
</dbReference>
<keyword evidence="9 10" id="KW-0449">Lipoprotein</keyword>
<keyword evidence="10" id="KW-1003">Cell membrane</keyword>
<dbReference type="InterPro" id="IPR024370">
    <property type="entry name" value="PBP_domain"/>
</dbReference>
<evidence type="ECO:0000256" key="2">
    <source>
        <dbReference type="ARBA" id="ARBA00004193"/>
    </source>
</evidence>
<dbReference type="CDD" id="cd13654">
    <property type="entry name" value="PBP2_phosphate_like_2"/>
    <property type="match status" value="1"/>
</dbReference>
<keyword evidence="8 10" id="KW-0564">Palmitate</keyword>
<feature type="domain" description="PBP" evidence="12">
    <location>
        <begin position="52"/>
        <end position="308"/>
    </location>
</feature>
<dbReference type="RefSeq" id="WP_166151388.1">
    <property type="nucleotide sequence ID" value="NZ_JAAOIW010000005.1"/>
</dbReference>
<gene>
    <name evidence="13" type="ORF">G9U52_16295</name>
</gene>
<feature type="chain" id="PRO_5044950880" description="Phosphate-binding protein" evidence="10">
    <location>
        <begin position="24"/>
        <end position="336"/>
    </location>
</feature>
<evidence type="ECO:0000313" key="13">
    <source>
        <dbReference type="EMBL" id="NHN31399.1"/>
    </source>
</evidence>
<dbReference type="InterPro" id="IPR050811">
    <property type="entry name" value="Phosphate_ABC_transporter"/>
</dbReference>
<comment type="subunit">
    <text evidence="4 10">The complex is composed of two ATP-binding proteins (PstB), two transmembrane proteins (PstC and PstA) and a solute-binding protein (PstS).</text>
</comment>
<evidence type="ECO:0000313" key="14">
    <source>
        <dbReference type="Proteomes" id="UP001165962"/>
    </source>
</evidence>
<organism evidence="13 14">
    <name type="scientific">Paenibacillus agricola</name>
    <dbReference type="NCBI Taxonomy" id="2716264"/>
    <lineage>
        <taxon>Bacteria</taxon>
        <taxon>Bacillati</taxon>
        <taxon>Bacillota</taxon>
        <taxon>Bacilli</taxon>
        <taxon>Bacillales</taxon>
        <taxon>Paenibacillaceae</taxon>
        <taxon>Paenibacillus</taxon>
    </lineage>
</organism>
<evidence type="ECO:0000256" key="7">
    <source>
        <dbReference type="ARBA" id="ARBA00022729"/>
    </source>
</evidence>
<feature type="region of interest" description="Disordered" evidence="11">
    <location>
        <begin position="31"/>
        <end position="51"/>
    </location>
</feature>
<keyword evidence="7 10" id="KW-0732">Signal</keyword>
<evidence type="ECO:0000256" key="9">
    <source>
        <dbReference type="ARBA" id="ARBA00023288"/>
    </source>
</evidence>
<dbReference type="SUPFAM" id="SSF53850">
    <property type="entry name" value="Periplasmic binding protein-like II"/>
    <property type="match status" value="1"/>
</dbReference>
<evidence type="ECO:0000256" key="8">
    <source>
        <dbReference type="ARBA" id="ARBA00023139"/>
    </source>
</evidence>
<evidence type="ECO:0000259" key="12">
    <source>
        <dbReference type="Pfam" id="PF12849"/>
    </source>
</evidence>
<dbReference type="NCBIfam" id="TIGR02136">
    <property type="entry name" value="ptsS_2"/>
    <property type="match status" value="1"/>
</dbReference>
<comment type="subcellular location">
    <subcellularLocation>
        <location evidence="2 10">Cell membrane</location>
        <topology evidence="2 10">Lipid-anchor</topology>
    </subcellularLocation>
</comment>
<dbReference type="InterPro" id="IPR011862">
    <property type="entry name" value="Phos-bd"/>
</dbReference>
<keyword evidence="10" id="KW-0472">Membrane</keyword>
<comment type="caution">
    <text evidence="13">The sequence shown here is derived from an EMBL/GenBank/DDBJ whole genome shotgun (WGS) entry which is preliminary data.</text>
</comment>
<comment type="similarity">
    <text evidence="3 10">Belongs to the PstS family.</text>
</comment>
<evidence type="ECO:0000256" key="1">
    <source>
        <dbReference type="ARBA" id="ARBA00002841"/>
    </source>
</evidence>
<dbReference type="EMBL" id="JAAOIW010000005">
    <property type="protein sequence ID" value="NHN31399.1"/>
    <property type="molecule type" value="Genomic_DNA"/>
</dbReference>
<evidence type="ECO:0000256" key="6">
    <source>
        <dbReference type="ARBA" id="ARBA00022592"/>
    </source>
</evidence>